<organism evidence="1">
    <name type="scientific">marine sediment metagenome</name>
    <dbReference type="NCBI Taxonomy" id="412755"/>
    <lineage>
        <taxon>unclassified sequences</taxon>
        <taxon>metagenomes</taxon>
        <taxon>ecological metagenomes</taxon>
    </lineage>
</organism>
<gene>
    <name evidence="1" type="ORF">LCGC14_2914580</name>
</gene>
<feature type="non-terminal residue" evidence="1">
    <location>
        <position position="103"/>
    </location>
</feature>
<protein>
    <submittedName>
        <fullName evidence="1">Uncharacterized protein</fullName>
    </submittedName>
</protein>
<dbReference type="AlphaFoldDB" id="A0A0F8XR05"/>
<accession>A0A0F8XR05</accession>
<comment type="caution">
    <text evidence="1">The sequence shown here is derived from an EMBL/GenBank/DDBJ whole genome shotgun (WGS) entry which is preliminary data.</text>
</comment>
<proteinExistence type="predicted"/>
<sequence>MAARGAGHTAAADVGYAVALTAMRTAADITLDSKHFIFKIGDPPGTAIVQTTDEASIDLGALPTVISATAGDQVAIVEQPPTYSGGFISYITAVSQESPDLRR</sequence>
<evidence type="ECO:0000313" key="1">
    <source>
        <dbReference type="EMBL" id="KKK71373.1"/>
    </source>
</evidence>
<reference evidence="1" key="1">
    <citation type="journal article" date="2015" name="Nature">
        <title>Complex archaea that bridge the gap between prokaryotes and eukaryotes.</title>
        <authorList>
            <person name="Spang A."/>
            <person name="Saw J.H."/>
            <person name="Jorgensen S.L."/>
            <person name="Zaremba-Niedzwiedzka K."/>
            <person name="Martijn J."/>
            <person name="Lind A.E."/>
            <person name="van Eijk R."/>
            <person name="Schleper C."/>
            <person name="Guy L."/>
            <person name="Ettema T.J."/>
        </authorList>
    </citation>
    <scope>NUCLEOTIDE SEQUENCE</scope>
</reference>
<dbReference type="EMBL" id="LAZR01057771">
    <property type="protein sequence ID" value="KKK71373.1"/>
    <property type="molecule type" value="Genomic_DNA"/>
</dbReference>
<name>A0A0F8XR05_9ZZZZ</name>